<name>A0A3E4N7U5_9BACT</name>
<comment type="similarity">
    <text evidence="1">Belongs to the glycosyl hydrolase 3 family.</text>
</comment>
<dbReference type="Pfam" id="PF01915">
    <property type="entry name" value="Glyco_hydro_3_C"/>
    <property type="match status" value="1"/>
</dbReference>
<dbReference type="Gene3D" id="3.40.50.1700">
    <property type="entry name" value="Glycoside hydrolase family 3 C-terminal domain"/>
    <property type="match status" value="1"/>
</dbReference>
<evidence type="ECO:0000313" key="7">
    <source>
        <dbReference type="Proteomes" id="UP000260862"/>
    </source>
</evidence>
<dbReference type="SUPFAM" id="SSF52279">
    <property type="entry name" value="Beta-D-glucan exohydrolase, C-terminal domain"/>
    <property type="match status" value="1"/>
</dbReference>
<gene>
    <name evidence="6" type="ORF">DXD04_01630</name>
</gene>
<dbReference type="InterPro" id="IPR036881">
    <property type="entry name" value="Glyco_hydro_3_C_sf"/>
</dbReference>
<accession>A0A3E4N7U5</accession>
<keyword evidence="4" id="KW-0326">Glycosidase</keyword>
<dbReference type="InterPro" id="IPR050288">
    <property type="entry name" value="Cellulose_deg_GH3"/>
</dbReference>
<dbReference type="Gene3D" id="2.60.40.10">
    <property type="entry name" value="Immunoglobulins"/>
    <property type="match status" value="1"/>
</dbReference>
<dbReference type="InterPro" id="IPR017853">
    <property type="entry name" value="GH"/>
</dbReference>
<dbReference type="GO" id="GO:0000272">
    <property type="term" value="P:polysaccharide catabolic process"/>
    <property type="evidence" value="ECO:0007669"/>
    <property type="project" value="InterPro"/>
</dbReference>
<dbReference type="PROSITE" id="PS00775">
    <property type="entry name" value="GLYCOSYL_HYDROL_F3"/>
    <property type="match status" value="1"/>
</dbReference>
<dbReference type="PANTHER" id="PTHR42715">
    <property type="entry name" value="BETA-GLUCOSIDASE"/>
    <property type="match status" value="1"/>
</dbReference>
<dbReference type="InterPro" id="IPR036962">
    <property type="entry name" value="Glyco_hydro_3_N_sf"/>
</dbReference>
<dbReference type="InterPro" id="IPR001547">
    <property type="entry name" value="Glyco_hydro_5"/>
</dbReference>
<dbReference type="Pfam" id="PF14310">
    <property type="entry name" value="Fn3-like"/>
    <property type="match status" value="1"/>
</dbReference>
<dbReference type="GO" id="GO:0008422">
    <property type="term" value="F:beta-glucosidase activity"/>
    <property type="evidence" value="ECO:0007669"/>
    <property type="project" value="UniProtKB-ARBA"/>
</dbReference>
<dbReference type="PROSITE" id="PS00659">
    <property type="entry name" value="GLYCOSYL_HYDROL_F5"/>
    <property type="match status" value="1"/>
</dbReference>
<keyword evidence="3" id="KW-0119">Carbohydrate metabolism</keyword>
<keyword evidence="2" id="KW-0378">Hydrolase</keyword>
<feature type="domain" description="Fibronectin type III-like" evidence="5">
    <location>
        <begin position="1007"/>
        <end position="1077"/>
    </location>
</feature>
<keyword evidence="7" id="KW-1185">Reference proteome</keyword>
<evidence type="ECO:0000259" key="5">
    <source>
        <dbReference type="SMART" id="SM01217"/>
    </source>
</evidence>
<organism evidence="6 7">
    <name type="scientific">Phocaeicola plebeius</name>
    <dbReference type="NCBI Taxonomy" id="310297"/>
    <lineage>
        <taxon>Bacteria</taxon>
        <taxon>Pseudomonadati</taxon>
        <taxon>Bacteroidota</taxon>
        <taxon>Bacteroidia</taxon>
        <taxon>Bacteroidales</taxon>
        <taxon>Bacteroidaceae</taxon>
        <taxon>Phocaeicola</taxon>
    </lineage>
</organism>
<evidence type="ECO:0000313" key="6">
    <source>
        <dbReference type="EMBL" id="RGK57991.1"/>
    </source>
</evidence>
<dbReference type="InterPro" id="IPR001764">
    <property type="entry name" value="Glyco_hydro_3_N"/>
</dbReference>
<protein>
    <recommendedName>
        <fullName evidence="5">Fibronectin type III-like domain-containing protein</fullName>
    </recommendedName>
</protein>
<dbReference type="InterPro" id="IPR018087">
    <property type="entry name" value="Glyco_hydro_5_CS"/>
</dbReference>
<dbReference type="AlphaFoldDB" id="A0A3E4N7U5"/>
<dbReference type="SUPFAM" id="SSF51445">
    <property type="entry name" value="(Trans)glycosidases"/>
    <property type="match status" value="2"/>
</dbReference>
<evidence type="ECO:0000256" key="3">
    <source>
        <dbReference type="ARBA" id="ARBA00023277"/>
    </source>
</evidence>
<dbReference type="Gene3D" id="3.20.20.80">
    <property type="entry name" value="Glycosidases"/>
    <property type="match status" value="1"/>
</dbReference>
<dbReference type="InterPro" id="IPR019800">
    <property type="entry name" value="Glyco_hydro_3_AS"/>
</dbReference>
<dbReference type="FunFam" id="2.60.40.10:FF:000495">
    <property type="entry name" value="Periplasmic beta-glucosidase"/>
    <property type="match status" value="1"/>
</dbReference>
<dbReference type="InterPro" id="IPR026891">
    <property type="entry name" value="Fn3-like"/>
</dbReference>
<dbReference type="PRINTS" id="PR00133">
    <property type="entry name" value="GLHYDRLASE3"/>
</dbReference>
<dbReference type="Pfam" id="PF00933">
    <property type="entry name" value="Glyco_hydro_3"/>
    <property type="match status" value="1"/>
</dbReference>
<dbReference type="SMART" id="SM01217">
    <property type="entry name" value="Fn3_like"/>
    <property type="match status" value="1"/>
</dbReference>
<comment type="caution">
    <text evidence="6">The sequence shown here is derived from an EMBL/GenBank/DDBJ whole genome shotgun (WGS) entry which is preliminary data.</text>
</comment>
<dbReference type="Proteomes" id="UP000260862">
    <property type="component" value="Unassembled WGS sequence"/>
</dbReference>
<dbReference type="InterPro" id="IPR002772">
    <property type="entry name" value="Glyco_hydro_3_C"/>
</dbReference>
<dbReference type="EMBL" id="QSQT01000002">
    <property type="protein sequence ID" value="RGK57991.1"/>
    <property type="molecule type" value="Genomic_DNA"/>
</dbReference>
<evidence type="ECO:0000256" key="2">
    <source>
        <dbReference type="ARBA" id="ARBA00022801"/>
    </source>
</evidence>
<proteinExistence type="inferred from homology"/>
<reference evidence="6 7" key="1">
    <citation type="submission" date="2018-08" db="EMBL/GenBank/DDBJ databases">
        <title>A genome reference for cultivated species of the human gut microbiota.</title>
        <authorList>
            <person name="Zou Y."/>
            <person name="Xue W."/>
            <person name="Luo G."/>
        </authorList>
    </citation>
    <scope>NUCLEOTIDE SEQUENCE [LARGE SCALE GENOMIC DNA]</scope>
    <source>
        <strain evidence="6 7">TF10-3AC</strain>
    </source>
</reference>
<dbReference type="Pfam" id="PF00150">
    <property type="entry name" value="Cellulase"/>
    <property type="match status" value="1"/>
</dbReference>
<sequence length="1090" mass="122860">MRKLITFILIIVLSVGGYASPKKSFEIKRGVNLSHWLSQRGENTPSIQDGMSATDFSRIARAGFDHVRLPIDEEVLWQENGQKNKEAFSYLHKGIEWALKNDLRVIVDLHIVRSHYFNAGNEGKKNSLWEKPEAQTHFLALWQDLVQELKGYSTSDVAYEIMNEPTAPNHEDWNKLVEKAYQIIRKVEKERVIVIGSNMWQGVDTFQYLKVPQGDEFILLSCHFYEPFLLSHYQAGWTEFGKYQGNVHYPGYLVSKDEFDSLSADDKKLVARWRTTPWNRETLSAFLSKAKRVADEKGLNLYCGEFGIYEKAPIESALKWYADVISVFDSLNIAWAKWDYKGGFGIYTSQNQQKKDLLKVLMSGSGKKVVVGETPVYLDTRKPLELRVKDALNRMTVEEKTRLSYADGRFSTPGCARLGIPGLMYSDGPHGVRAEICWNSWDYAGWTNDSCTAFPALTCLASTWNPSLSKAYGTAIGEEARYRHKNVLLGPGVNIYRTPLNGRNFEYMGEDPFLAARMCVPYIQGVQENGVAACVKHYALNNQEHWRNHIDVQVSDRALYEIYLPAFKAAIEEGKSWTIMGAYNKVRGTHAAHNKLLNNDILKGEWGFDGCVVTDWGAAHDTYEAAMYGLDLELGTFTNGLTSNSSLGYDSYYLGNAYLQMVKEGKVPMEVVNDKAARVLRLIFRTAMNDNGKLGAMSNDSHYETAYQIATEGIVLLKNEATFKGESLLPLSQGKYKRVLVVGDNAIRNLMQGGGSSELKPKMVITPLEALTEKLGKECVKFTQGYVAGRPMFDRADTFSQSVIDSLYTAAVNEAQKADLVIFMGGLNKNFQQDCEGDDRKTFQLPFEQDRLIKGLLKANKKVVVVLTSGNAVDMPWLKEVPSVIQSWYLGSIGGKALADVITGEVTPSGKLPFSYPAKLEDCPAHYYGEISYPGDGIRQEYKEDILVGYRWYDTKKIKPLFPFGYGLSYTQFEYGKPVVSSSQMQSGDVLEIKCTVRNVGKVAGKEVVQLYIGDEKCSVLRPLKELKDFYKVTLQPGEEKEVLFTIDEEDLKFFDDTQHKWVAESGKFKIYIGSSSKDIKGVVEFDYKN</sequence>
<dbReference type="PANTHER" id="PTHR42715:SF10">
    <property type="entry name" value="BETA-GLUCOSIDASE"/>
    <property type="match status" value="1"/>
</dbReference>
<evidence type="ECO:0000256" key="4">
    <source>
        <dbReference type="ARBA" id="ARBA00023295"/>
    </source>
</evidence>
<evidence type="ECO:0000256" key="1">
    <source>
        <dbReference type="ARBA" id="ARBA00005336"/>
    </source>
</evidence>
<dbReference type="Gene3D" id="3.20.20.300">
    <property type="entry name" value="Glycoside hydrolase, family 3, N-terminal domain"/>
    <property type="match status" value="1"/>
</dbReference>
<dbReference type="InterPro" id="IPR013783">
    <property type="entry name" value="Ig-like_fold"/>
</dbReference>